<dbReference type="KEGG" id="msil:METEAL_09970"/>
<sequence>MAPRSLPARRAPGILAALLLLGGAGLRAQETVEGLYGAPSPRMAECRRVAQADLERRLAGTEASRARLPFGVRSAGELQDAALGFGFEVFTLSARALRARGGVEAALESAGIYRFAVLAGGRTVGLLTVATVEGRPKVVEVGSGALAGILDSLGRLHLGDGTSRLRFVRVPELHQDFLEVARSGAAPVYERITPPGKAITGTELRNLLP</sequence>
<organism evidence="1 2">
    <name type="scientific">Mesoterricola silvestris</name>
    <dbReference type="NCBI Taxonomy" id="2927979"/>
    <lineage>
        <taxon>Bacteria</taxon>
        <taxon>Pseudomonadati</taxon>
        <taxon>Acidobacteriota</taxon>
        <taxon>Holophagae</taxon>
        <taxon>Holophagales</taxon>
        <taxon>Holophagaceae</taxon>
        <taxon>Mesoterricola</taxon>
    </lineage>
</organism>
<keyword evidence="2" id="KW-1185">Reference proteome</keyword>
<dbReference type="RefSeq" id="WP_316414724.1">
    <property type="nucleotide sequence ID" value="NZ_AP027080.1"/>
</dbReference>
<dbReference type="EMBL" id="AP027080">
    <property type="protein sequence ID" value="BDU71823.1"/>
    <property type="molecule type" value="Genomic_DNA"/>
</dbReference>
<evidence type="ECO:0000313" key="1">
    <source>
        <dbReference type="EMBL" id="BDU71823.1"/>
    </source>
</evidence>
<evidence type="ECO:0000313" key="2">
    <source>
        <dbReference type="Proteomes" id="UP001238179"/>
    </source>
</evidence>
<proteinExistence type="predicted"/>
<gene>
    <name evidence="1" type="ORF">METEAL_09970</name>
</gene>
<accession>A0AA48H4P6</accession>
<name>A0AA48H4P6_9BACT</name>
<reference evidence="2" key="1">
    <citation type="journal article" date="2023" name="Int. J. Syst. Evol. Microbiol.">
        <title>Mesoterricola silvestris gen. nov., sp. nov., Mesoterricola sediminis sp. nov., Geothrix oryzae sp. nov., Geothrix edaphica sp. nov., Geothrix rubra sp. nov., and Geothrix limicola sp. nov., six novel members of Acidobacteriota isolated from soils.</title>
        <authorList>
            <person name="Itoh H."/>
            <person name="Sugisawa Y."/>
            <person name="Mise K."/>
            <person name="Xu Z."/>
            <person name="Kuniyasu M."/>
            <person name="Ushijima N."/>
            <person name="Kawano K."/>
            <person name="Kobayashi E."/>
            <person name="Shiratori Y."/>
            <person name="Masuda Y."/>
            <person name="Senoo K."/>
        </authorList>
    </citation>
    <scope>NUCLEOTIDE SEQUENCE [LARGE SCALE GENOMIC DNA]</scope>
    <source>
        <strain evidence="2">W79</strain>
    </source>
</reference>
<dbReference type="Proteomes" id="UP001238179">
    <property type="component" value="Chromosome"/>
</dbReference>
<protein>
    <submittedName>
        <fullName evidence="1">Uncharacterized protein</fullName>
    </submittedName>
</protein>
<dbReference type="AlphaFoldDB" id="A0AA48H4P6"/>